<dbReference type="AlphaFoldDB" id="A0AAV4N7Z7"/>
<evidence type="ECO:0000313" key="2">
    <source>
        <dbReference type="Proteomes" id="UP001054945"/>
    </source>
</evidence>
<comment type="caution">
    <text evidence="1">The sequence shown here is derived from an EMBL/GenBank/DDBJ whole genome shotgun (WGS) entry which is preliminary data.</text>
</comment>
<keyword evidence="2" id="KW-1185">Reference proteome</keyword>
<dbReference type="Proteomes" id="UP001054945">
    <property type="component" value="Unassembled WGS sequence"/>
</dbReference>
<evidence type="ECO:0000313" key="1">
    <source>
        <dbReference type="EMBL" id="GIX80874.1"/>
    </source>
</evidence>
<name>A0AAV4N7Z7_CAEEX</name>
<protein>
    <submittedName>
        <fullName evidence="1">Uncharacterized protein</fullName>
    </submittedName>
</protein>
<reference evidence="1 2" key="1">
    <citation type="submission" date="2021-06" db="EMBL/GenBank/DDBJ databases">
        <title>Caerostris extrusa draft genome.</title>
        <authorList>
            <person name="Kono N."/>
            <person name="Arakawa K."/>
        </authorList>
    </citation>
    <scope>NUCLEOTIDE SEQUENCE [LARGE SCALE GENOMIC DNA]</scope>
</reference>
<sequence length="88" mass="10284">MLNFLSFTNGTSPYIIGVIYYGFREQISELVHQKFLFSMEQTPFGTVAAEWITRRIERITEPAEQITIRTVADKIKIFIKICRNSSFM</sequence>
<gene>
    <name evidence="1" type="ORF">CEXT_284101</name>
</gene>
<proteinExistence type="predicted"/>
<dbReference type="EMBL" id="BPLR01003068">
    <property type="protein sequence ID" value="GIX80874.1"/>
    <property type="molecule type" value="Genomic_DNA"/>
</dbReference>
<organism evidence="1 2">
    <name type="scientific">Caerostris extrusa</name>
    <name type="common">Bark spider</name>
    <name type="synonym">Caerostris bankana</name>
    <dbReference type="NCBI Taxonomy" id="172846"/>
    <lineage>
        <taxon>Eukaryota</taxon>
        <taxon>Metazoa</taxon>
        <taxon>Ecdysozoa</taxon>
        <taxon>Arthropoda</taxon>
        <taxon>Chelicerata</taxon>
        <taxon>Arachnida</taxon>
        <taxon>Araneae</taxon>
        <taxon>Araneomorphae</taxon>
        <taxon>Entelegynae</taxon>
        <taxon>Araneoidea</taxon>
        <taxon>Araneidae</taxon>
        <taxon>Caerostris</taxon>
    </lineage>
</organism>
<accession>A0AAV4N7Z7</accession>